<evidence type="ECO:0000259" key="1">
    <source>
        <dbReference type="Pfam" id="PF05018"/>
    </source>
</evidence>
<comment type="caution">
    <text evidence="2">The sequence shown here is derived from an EMBL/GenBank/DDBJ whole genome shotgun (WGS) entry which is preliminary data.</text>
</comment>
<gene>
    <name evidence="2" type="ORF">FA13DRAFT_1757084</name>
</gene>
<keyword evidence="3" id="KW-1185">Reference proteome</keyword>
<dbReference type="AlphaFoldDB" id="A0A4Y7SNH6"/>
<dbReference type="InterPro" id="IPR040441">
    <property type="entry name" value="CFA20/CFAP20DC"/>
</dbReference>
<name>A0A4Y7SNH6_COPMI</name>
<proteinExistence type="predicted"/>
<dbReference type="OrthoDB" id="7486196at2759"/>
<dbReference type="InterPro" id="IPR007714">
    <property type="entry name" value="CFA20_dom"/>
</dbReference>
<dbReference type="Proteomes" id="UP000298030">
    <property type="component" value="Unassembled WGS sequence"/>
</dbReference>
<reference evidence="2 3" key="1">
    <citation type="journal article" date="2019" name="Nat. Ecol. Evol.">
        <title>Megaphylogeny resolves global patterns of mushroom evolution.</title>
        <authorList>
            <person name="Varga T."/>
            <person name="Krizsan K."/>
            <person name="Foldi C."/>
            <person name="Dima B."/>
            <person name="Sanchez-Garcia M."/>
            <person name="Sanchez-Ramirez S."/>
            <person name="Szollosi G.J."/>
            <person name="Szarkandi J.G."/>
            <person name="Papp V."/>
            <person name="Albert L."/>
            <person name="Andreopoulos W."/>
            <person name="Angelini C."/>
            <person name="Antonin V."/>
            <person name="Barry K.W."/>
            <person name="Bougher N.L."/>
            <person name="Buchanan P."/>
            <person name="Buyck B."/>
            <person name="Bense V."/>
            <person name="Catcheside P."/>
            <person name="Chovatia M."/>
            <person name="Cooper J."/>
            <person name="Damon W."/>
            <person name="Desjardin D."/>
            <person name="Finy P."/>
            <person name="Geml J."/>
            <person name="Haridas S."/>
            <person name="Hughes K."/>
            <person name="Justo A."/>
            <person name="Karasinski D."/>
            <person name="Kautmanova I."/>
            <person name="Kiss B."/>
            <person name="Kocsube S."/>
            <person name="Kotiranta H."/>
            <person name="LaButti K.M."/>
            <person name="Lechner B.E."/>
            <person name="Liimatainen K."/>
            <person name="Lipzen A."/>
            <person name="Lukacs Z."/>
            <person name="Mihaltcheva S."/>
            <person name="Morgado L.N."/>
            <person name="Niskanen T."/>
            <person name="Noordeloos M.E."/>
            <person name="Ohm R.A."/>
            <person name="Ortiz-Santana B."/>
            <person name="Ovrebo C."/>
            <person name="Racz N."/>
            <person name="Riley R."/>
            <person name="Savchenko A."/>
            <person name="Shiryaev A."/>
            <person name="Soop K."/>
            <person name="Spirin V."/>
            <person name="Szebenyi C."/>
            <person name="Tomsovsky M."/>
            <person name="Tulloss R.E."/>
            <person name="Uehling J."/>
            <person name="Grigoriev I.V."/>
            <person name="Vagvolgyi C."/>
            <person name="Papp T."/>
            <person name="Martin F.M."/>
            <person name="Miettinen O."/>
            <person name="Hibbett D.S."/>
            <person name="Nagy L.G."/>
        </authorList>
    </citation>
    <scope>NUCLEOTIDE SEQUENCE [LARGE SCALE GENOMIC DNA]</scope>
    <source>
        <strain evidence="2 3">FP101781</strain>
    </source>
</reference>
<organism evidence="2 3">
    <name type="scientific">Coprinellus micaceus</name>
    <name type="common">Glistening ink-cap mushroom</name>
    <name type="synonym">Coprinus micaceus</name>
    <dbReference type="NCBI Taxonomy" id="71717"/>
    <lineage>
        <taxon>Eukaryota</taxon>
        <taxon>Fungi</taxon>
        <taxon>Dikarya</taxon>
        <taxon>Basidiomycota</taxon>
        <taxon>Agaricomycotina</taxon>
        <taxon>Agaricomycetes</taxon>
        <taxon>Agaricomycetidae</taxon>
        <taxon>Agaricales</taxon>
        <taxon>Agaricineae</taxon>
        <taxon>Psathyrellaceae</taxon>
        <taxon>Coprinellus</taxon>
    </lineage>
</organism>
<dbReference type="STRING" id="71717.A0A4Y7SNH6"/>
<dbReference type="PANTHER" id="PTHR12458">
    <property type="entry name" value="ORF PROTEIN"/>
    <property type="match status" value="1"/>
</dbReference>
<protein>
    <recommendedName>
        <fullName evidence="1">CFA20 domain-containing protein</fullName>
    </recommendedName>
</protein>
<evidence type="ECO:0000313" key="3">
    <source>
        <dbReference type="Proteomes" id="UP000298030"/>
    </source>
</evidence>
<sequence length="249" mass="27638">MFESAVQPPVISLFSSTGSNPLALFSLREGSERHSCICFLHDATSEPRPAPPTVLLVPSASLSNRGESRWSEVSDSQGYALDQTVLHLQSPDLRKTFIQCPPAASANGSLGIRHPWIHLQVRNLGKDWMGIIRLSTFQSEPRIKLRLGKPPLLHLPLSFPGVSSRPLTSWTTINLHLPTYLPHFSSNLLAPVEGDATQGSLAIPKGSYSHVSYVRVYATCRLRRIWFSENGLRQGLPWEFELYAGDDSR</sequence>
<dbReference type="EMBL" id="QPFP01000079">
    <property type="protein sequence ID" value="TEB23395.1"/>
    <property type="molecule type" value="Genomic_DNA"/>
</dbReference>
<feature type="domain" description="CFA20" evidence="1">
    <location>
        <begin position="72"/>
        <end position="231"/>
    </location>
</feature>
<dbReference type="Pfam" id="PF05018">
    <property type="entry name" value="CFA20_dom"/>
    <property type="match status" value="1"/>
</dbReference>
<evidence type="ECO:0000313" key="2">
    <source>
        <dbReference type="EMBL" id="TEB23395.1"/>
    </source>
</evidence>
<accession>A0A4Y7SNH6</accession>